<evidence type="ECO:0000313" key="1">
    <source>
        <dbReference type="EMBL" id="MBX37007.1"/>
    </source>
</evidence>
<dbReference type="AlphaFoldDB" id="A0A2P2N3I1"/>
<proteinExistence type="predicted"/>
<accession>A0A2P2N3I1</accession>
<reference evidence="1" key="1">
    <citation type="submission" date="2018-02" db="EMBL/GenBank/DDBJ databases">
        <title>Rhizophora mucronata_Transcriptome.</title>
        <authorList>
            <person name="Meera S.P."/>
            <person name="Sreeshan A."/>
            <person name="Augustine A."/>
        </authorList>
    </citation>
    <scope>NUCLEOTIDE SEQUENCE</scope>
    <source>
        <tissue evidence="1">Leaf</tissue>
    </source>
</reference>
<organism evidence="1">
    <name type="scientific">Rhizophora mucronata</name>
    <name type="common">Asiatic mangrove</name>
    <dbReference type="NCBI Taxonomy" id="61149"/>
    <lineage>
        <taxon>Eukaryota</taxon>
        <taxon>Viridiplantae</taxon>
        <taxon>Streptophyta</taxon>
        <taxon>Embryophyta</taxon>
        <taxon>Tracheophyta</taxon>
        <taxon>Spermatophyta</taxon>
        <taxon>Magnoliopsida</taxon>
        <taxon>eudicotyledons</taxon>
        <taxon>Gunneridae</taxon>
        <taxon>Pentapetalae</taxon>
        <taxon>rosids</taxon>
        <taxon>fabids</taxon>
        <taxon>Malpighiales</taxon>
        <taxon>Rhizophoraceae</taxon>
        <taxon>Rhizophora</taxon>
    </lineage>
</organism>
<protein>
    <submittedName>
        <fullName evidence="1">Uncharacterized protein</fullName>
    </submittedName>
</protein>
<dbReference type="EMBL" id="GGEC01056523">
    <property type="protein sequence ID" value="MBX37007.1"/>
    <property type="molecule type" value="Transcribed_RNA"/>
</dbReference>
<name>A0A2P2N3I1_RHIMU</name>
<sequence length="26" mass="2765">MTVAISLKILVFAGSKIYQLRGGVIS</sequence>